<keyword evidence="2" id="KW-1185">Reference proteome</keyword>
<gene>
    <name evidence="1" type="ORF">M436DRAFT_86002</name>
</gene>
<name>A0A074W7J4_9PEZI</name>
<dbReference type="HOGENOM" id="CLU_1081773_0_0_1"/>
<evidence type="ECO:0000313" key="2">
    <source>
        <dbReference type="Proteomes" id="UP000027730"/>
    </source>
</evidence>
<evidence type="ECO:0000313" key="1">
    <source>
        <dbReference type="EMBL" id="KEQ68843.1"/>
    </source>
</evidence>
<accession>A0A074W7J4</accession>
<reference evidence="1 2" key="1">
    <citation type="journal article" date="2014" name="BMC Genomics">
        <title>Genome sequencing of four Aureobasidium pullulans varieties: biotechnological potential, stress tolerance, and description of new species.</title>
        <authorList>
            <person name="Gostin Ar C."/>
            <person name="Ohm R.A."/>
            <person name="Kogej T."/>
            <person name="Sonjak S."/>
            <person name="Turk M."/>
            <person name="Zajc J."/>
            <person name="Zalar P."/>
            <person name="Grube M."/>
            <person name="Sun H."/>
            <person name="Han J."/>
            <person name="Sharma A."/>
            <person name="Chiniquy J."/>
            <person name="Ngan C.Y."/>
            <person name="Lipzen A."/>
            <person name="Barry K."/>
            <person name="Grigoriev I.V."/>
            <person name="Gunde-Cimerman N."/>
        </authorList>
    </citation>
    <scope>NUCLEOTIDE SEQUENCE [LARGE SCALE GENOMIC DNA]</scope>
    <source>
        <strain evidence="1 2">CBS 147.97</strain>
    </source>
</reference>
<protein>
    <submittedName>
        <fullName evidence="1">Uncharacterized protein</fullName>
    </submittedName>
</protein>
<dbReference type="Proteomes" id="UP000027730">
    <property type="component" value="Unassembled WGS sequence"/>
</dbReference>
<dbReference type="AlphaFoldDB" id="A0A074W7J4"/>
<dbReference type="GeneID" id="25417623"/>
<proteinExistence type="predicted"/>
<sequence length="257" mass="29033">MEHPLRDLLMLAGMLSTGSRSLAPHRRLQKREVWYLQHGDFEPTNTDSQAMKEIGLNYQYFDRSINFAVMAKELAQALDGEAESHGDFSKPGSRYRHPRDLTGKKDMPMSCYNLAKACAVAGLEEWHHNAGVDARESLASVLAMRFAYPGVTLPQEDIQCQCCLVERAQTPEASGGRVSEVGVSVIDTKDVVDLSCNTFDRIKSYHILLTGREDYHPDRTTEMTMGIMGDPARKPRYWFVYGPNPWSTRIIQARCPF</sequence>
<dbReference type="EMBL" id="KL584725">
    <property type="protein sequence ID" value="KEQ68843.1"/>
    <property type="molecule type" value="Genomic_DNA"/>
</dbReference>
<organism evidence="1 2">
    <name type="scientific">Aureobasidium namibiae CBS 147.97</name>
    <dbReference type="NCBI Taxonomy" id="1043004"/>
    <lineage>
        <taxon>Eukaryota</taxon>
        <taxon>Fungi</taxon>
        <taxon>Dikarya</taxon>
        <taxon>Ascomycota</taxon>
        <taxon>Pezizomycotina</taxon>
        <taxon>Dothideomycetes</taxon>
        <taxon>Dothideomycetidae</taxon>
        <taxon>Dothideales</taxon>
        <taxon>Saccotheciaceae</taxon>
        <taxon>Aureobasidium</taxon>
    </lineage>
</organism>
<dbReference type="RefSeq" id="XP_013423076.1">
    <property type="nucleotide sequence ID" value="XM_013567622.1"/>
</dbReference>